<reference evidence="8" key="1">
    <citation type="submission" date="2025-08" db="UniProtKB">
        <authorList>
            <consortium name="RefSeq"/>
        </authorList>
    </citation>
    <scope>IDENTIFICATION</scope>
    <source>
        <tissue evidence="8">Testes</tissue>
    </source>
</reference>
<evidence type="ECO:0000256" key="4">
    <source>
        <dbReference type="ARBA" id="ARBA00023136"/>
    </source>
</evidence>
<feature type="transmembrane region" description="Helical" evidence="5">
    <location>
        <begin position="20"/>
        <end position="39"/>
    </location>
</feature>
<accession>A0ABM0GTC7</accession>
<dbReference type="Pfam" id="PF00229">
    <property type="entry name" value="TNF"/>
    <property type="match status" value="1"/>
</dbReference>
<protein>
    <submittedName>
        <fullName evidence="8">Tumor necrosis factor ligand superfamily member 10-like</fullName>
    </submittedName>
</protein>
<dbReference type="PANTHER" id="PTHR11471:SF27">
    <property type="entry name" value="TUMOR NECROSIS FACTOR LIGAND SUPERFAMILY MEMBER 10"/>
    <property type="match status" value="1"/>
</dbReference>
<evidence type="ECO:0000256" key="2">
    <source>
        <dbReference type="ARBA" id="ARBA00008670"/>
    </source>
</evidence>
<sequence length="328" mass="37579">MADNGAEFIWVVNGNYDMPVIQTVIILLIYPAAIAIVVAKFESEIGNLETSIGSLSMKTQGMLQRTPDAETNLETDNRCTCTKMSETRGVSTSVTDEHLPLCCTADEDDMRKLILKVIDEDEQQRNRGQTQDEPYVTIRDVQRLIEQIIHHNKTEIIAGNTNSFPFAVHVTGRPSQYGFTANKRIRKQPNYKKVGPWECHDGKSFTKQVHVDEHHIVVPKSGIYYVYSQVYFRDDSGGNERLAGRPSEYLHYTVRENRAYQPDPIDLMKSGRTQGHSDFYYSSFHSGLFRLMKNDKIYMKVYLPDDSVRLDSQQESTFMGMYFLSDDN</sequence>
<keyword evidence="5" id="KW-0812">Transmembrane</keyword>
<dbReference type="Proteomes" id="UP000694865">
    <property type="component" value="Unplaced"/>
</dbReference>
<keyword evidence="7" id="KW-1185">Reference proteome</keyword>
<feature type="domain" description="THD" evidence="6">
    <location>
        <begin position="166"/>
        <end position="324"/>
    </location>
</feature>
<evidence type="ECO:0000256" key="3">
    <source>
        <dbReference type="ARBA" id="ARBA00022514"/>
    </source>
</evidence>
<evidence type="ECO:0000256" key="1">
    <source>
        <dbReference type="ARBA" id="ARBA00004370"/>
    </source>
</evidence>
<evidence type="ECO:0000313" key="7">
    <source>
        <dbReference type="Proteomes" id="UP000694865"/>
    </source>
</evidence>
<dbReference type="InterPro" id="IPR008983">
    <property type="entry name" value="Tumour_necrosis_fac-like_dom"/>
</dbReference>
<dbReference type="PANTHER" id="PTHR11471">
    <property type="entry name" value="TUMOR NECROSIS FACTOR FAMILY MEMBER"/>
    <property type="match status" value="1"/>
</dbReference>
<evidence type="ECO:0000313" key="8">
    <source>
        <dbReference type="RefSeq" id="XP_002736923.1"/>
    </source>
</evidence>
<dbReference type="SUPFAM" id="SSF49842">
    <property type="entry name" value="TNF-like"/>
    <property type="match status" value="1"/>
</dbReference>
<comment type="similarity">
    <text evidence="2">Belongs to the tumor necrosis factor family.</text>
</comment>
<keyword evidence="4 5" id="KW-0472">Membrane</keyword>
<dbReference type="Gene3D" id="2.60.120.40">
    <property type="match status" value="1"/>
</dbReference>
<proteinExistence type="inferred from homology"/>
<dbReference type="PROSITE" id="PS50049">
    <property type="entry name" value="THD_2"/>
    <property type="match status" value="1"/>
</dbReference>
<evidence type="ECO:0000259" key="6">
    <source>
        <dbReference type="PROSITE" id="PS50049"/>
    </source>
</evidence>
<keyword evidence="5" id="KW-1133">Transmembrane helix</keyword>
<dbReference type="GeneID" id="100374987"/>
<name>A0ABM0GTC7_SACKO</name>
<comment type="subcellular location">
    <subcellularLocation>
        <location evidence="1">Membrane</location>
    </subcellularLocation>
</comment>
<keyword evidence="3" id="KW-0202">Cytokine</keyword>
<dbReference type="InterPro" id="IPR006052">
    <property type="entry name" value="TNF_dom"/>
</dbReference>
<evidence type="ECO:0000256" key="5">
    <source>
        <dbReference type="SAM" id="Phobius"/>
    </source>
</evidence>
<dbReference type="RefSeq" id="XP_002736923.1">
    <property type="nucleotide sequence ID" value="XM_002736877.2"/>
</dbReference>
<dbReference type="SMART" id="SM00207">
    <property type="entry name" value="TNF"/>
    <property type="match status" value="1"/>
</dbReference>
<organism evidence="7 8">
    <name type="scientific">Saccoglossus kowalevskii</name>
    <name type="common">Acorn worm</name>
    <dbReference type="NCBI Taxonomy" id="10224"/>
    <lineage>
        <taxon>Eukaryota</taxon>
        <taxon>Metazoa</taxon>
        <taxon>Hemichordata</taxon>
        <taxon>Enteropneusta</taxon>
        <taxon>Harrimaniidae</taxon>
        <taxon>Saccoglossus</taxon>
    </lineage>
</organism>
<gene>
    <name evidence="8" type="primary">LOC100374987</name>
</gene>